<dbReference type="Proteomes" id="UP000536604">
    <property type="component" value="Unassembled WGS sequence"/>
</dbReference>
<dbReference type="RefSeq" id="WP_184288505.1">
    <property type="nucleotide sequence ID" value="NZ_JACHJO010000003.1"/>
</dbReference>
<accession>A0A841IKD5</accession>
<dbReference type="Pfam" id="PF19054">
    <property type="entry name" value="DUF5753"/>
    <property type="match status" value="1"/>
</dbReference>
<sequence length="286" mass="32250">MRHTFSPTVRRRRLARILRDLREESGDTLDIAAKKSGIPRATLGKMETATLKRIRTAHIDALAELYGVDRSAWEGMHQLAKDASESGWWSKYKDVFNATGLPSFEVEASFIRVYEAQVVPGLLQIPAYTRAVFLGANAYSEERIQRHIKARMERQKILGVLHPPEYAAIIDESALRRHAGGATVMQEQFQHLIEMATRPNIAIQVLPFSAGMHAANLGSFQIMEFPEPRDPTIGYAETPTSTLYVESSEDIRRYDAMWREASSAALTVSQTIDFLQDLLESIEDRS</sequence>
<evidence type="ECO:0000313" key="2">
    <source>
        <dbReference type="EMBL" id="MBB6119177.1"/>
    </source>
</evidence>
<reference evidence="2 3" key="1">
    <citation type="submission" date="2020-08" db="EMBL/GenBank/DDBJ databases">
        <title>Genomic Encyclopedia of Type Strains, Phase III (KMG-III): the genomes of soil and plant-associated and newly described type strains.</title>
        <authorList>
            <person name="Whitman W."/>
        </authorList>
    </citation>
    <scope>NUCLEOTIDE SEQUENCE [LARGE SCALE GENOMIC DNA]</scope>
    <source>
        <strain evidence="2 3">CECT 8712</strain>
    </source>
</reference>
<dbReference type="EMBL" id="JACHJO010000003">
    <property type="protein sequence ID" value="MBB6119177.1"/>
    <property type="molecule type" value="Genomic_DNA"/>
</dbReference>
<dbReference type="InterPro" id="IPR010982">
    <property type="entry name" value="Lambda_DNA-bd_dom_sf"/>
</dbReference>
<evidence type="ECO:0000313" key="3">
    <source>
        <dbReference type="Proteomes" id="UP000536604"/>
    </source>
</evidence>
<name>A0A841IKD5_9ACTN</name>
<organism evidence="2 3">
    <name type="scientific">Nocardiopsis algeriensis</name>
    <dbReference type="NCBI Taxonomy" id="1478215"/>
    <lineage>
        <taxon>Bacteria</taxon>
        <taxon>Bacillati</taxon>
        <taxon>Actinomycetota</taxon>
        <taxon>Actinomycetes</taxon>
        <taxon>Streptosporangiales</taxon>
        <taxon>Nocardiopsidaceae</taxon>
        <taxon>Nocardiopsis</taxon>
    </lineage>
</organism>
<dbReference type="InterPro" id="IPR043917">
    <property type="entry name" value="DUF5753"/>
</dbReference>
<feature type="domain" description="HTH cro/C1-type" evidence="1">
    <location>
        <begin position="18"/>
        <end position="73"/>
    </location>
</feature>
<dbReference type="InterPro" id="IPR001387">
    <property type="entry name" value="Cro/C1-type_HTH"/>
</dbReference>
<protein>
    <submittedName>
        <fullName evidence="2">Transcriptional regulator with XRE-family HTH domain</fullName>
    </submittedName>
</protein>
<dbReference type="Pfam" id="PF13560">
    <property type="entry name" value="HTH_31"/>
    <property type="match status" value="1"/>
</dbReference>
<dbReference type="GO" id="GO:0003677">
    <property type="term" value="F:DNA binding"/>
    <property type="evidence" value="ECO:0007669"/>
    <property type="project" value="InterPro"/>
</dbReference>
<dbReference type="AlphaFoldDB" id="A0A841IKD5"/>
<comment type="caution">
    <text evidence="2">The sequence shown here is derived from an EMBL/GenBank/DDBJ whole genome shotgun (WGS) entry which is preliminary data.</text>
</comment>
<dbReference type="PROSITE" id="PS50943">
    <property type="entry name" value="HTH_CROC1"/>
    <property type="match status" value="1"/>
</dbReference>
<evidence type="ECO:0000259" key="1">
    <source>
        <dbReference type="PROSITE" id="PS50943"/>
    </source>
</evidence>
<gene>
    <name evidence="2" type="ORF">FHS13_001112</name>
</gene>
<dbReference type="SMART" id="SM00530">
    <property type="entry name" value="HTH_XRE"/>
    <property type="match status" value="1"/>
</dbReference>
<keyword evidence="3" id="KW-1185">Reference proteome</keyword>
<dbReference type="Gene3D" id="1.10.260.40">
    <property type="entry name" value="lambda repressor-like DNA-binding domains"/>
    <property type="match status" value="1"/>
</dbReference>
<dbReference type="SUPFAM" id="SSF47413">
    <property type="entry name" value="lambda repressor-like DNA-binding domains"/>
    <property type="match status" value="1"/>
</dbReference>
<proteinExistence type="predicted"/>